<keyword evidence="3" id="KW-1185">Reference proteome</keyword>
<reference evidence="2 3" key="1">
    <citation type="journal article" date="2019" name="Nat. Ecol. Evol.">
        <title>Megaphylogeny resolves global patterns of mushroom evolution.</title>
        <authorList>
            <person name="Varga T."/>
            <person name="Krizsan K."/>
            <person name="Foldi C."/>
            <person name="Dima B."/>
            <person name="Sanchez-Garcia M."/>
            <person name="Sanchez-Ramirez S."/>
            <person name="Szollosi G.J."/>
            <person name="Szarkandi J.G."/>
            <person name="Papp V."/>
            <person name="Albert L."/>
            <person name="Andreopoulos W."/>
            <person name="Angelini C."/>
            <person name="Antonin V."/>
            <person name="Barry K.W."/>
            <person name="Bougher N.L."/>
            <person name="Buchanan P."/>
            <person name="Buyck B."/>
            <person name="Bense V."/>
            <person name="Catcheside P."/>
            <person name="Chovatia M."/>
            <person name="Cooper J."/>
            <person name="Damon W."/>
            <person name="Desjardin D."/>
            <person name="Finy P."/>
            <person name="Geml J."/>
            <person name="Haridas S."/>
            <person name="Hughes K."/>
            <person name="Justo A."/>
            <person name="Karasinski D."/>
            <person name="Kautmanova I."/>
            <person name="Kiss B."/>
            <person name="Kocsube S."/>
            <person name="Kotiranta H."/>
            <person name="LaButti K.M."/>
            <person name="Lechner B.E."/>
            <person name="Liimatainen K."/>
            <person name="Lipzen A."/>
            <person name="Lukacs Z."/>
            <person name="Mihaltcheva S."/>
            <person name="Morgado L.N."/>
            <person name="Niskanen T."/>
            <person name="Noordeloos M.E."/>
            <person name="Ohm R.A."/>
            <person name="Ortiz-Santana B."/>
            <person name="Ovrebo C."/>
            <person name="Racz N."/>
            <person name="Riley R."/>
            <person name="Savchenko A."/>
            <person name="Shiryaev A."/>
            <person name="Soop K."/>
            <person name="Spirin V."/>
            <person name="Szebenyi C."/>
            <person name="Tomsovsky M."/>
            <person name="Tulloss R.E."/>
            <person name="Uehling J."/>
            <person name="Grigoriev I.V."/>
            <person name="Vagvolgyi C."/>
            <person name="Papp T."/>
            <person name="Martin F.M."/>
            <person name="Miettinen O."/>
            <person name="Hibbett D.S."/>
            <person name="Nagy L.G."/>
        </authorList>
    </citation>
    <scope>NUCLEOTIDE SEQUENCE [LARGE SCALE GENOMIC DNA]</scope>
    <source>
        <strain evidence="2 3">CBS 962.96</strain>
    </source>
</reference>
<sequence>MQNLFNSISFLLFSAAPSLFPLTLIQNCPVNRWNTVCLLFSNIMLIDLQEHSYNRESF</sequence>
<evidence type="ECO:0000313" key="2">
    <source>
        <dbReference type="EMBL" id="THV01637.1"/>
    </source>
</evidence>
<keyword evidence="1" id="KW-0732">Signal</keyword>
<protein>
    <submittedName>
        <fullName evidence="2">Uncharacterized protein</fullName>
    </submittedName>
</protein>
<dbReference type="AlphaFoldDB" id="A0A4S8MG83"/>
<dbReference type="EMBL" id="ML179086">
    <property type="protein sequence ID" value="THV01637.1"/>
    <property type="molecule type" value="Genomic_DNA"/>
</dbReference>
<accession>A0A4S8MG83</accession>
<organism evidence="2 3">
    <name type="scientific">Dendrothele bispora (strain CBS 962.96)</name>
    <dbReference type="NCBI Taxonomy" id="1314807"/>
    <lineage>
        <taxon>Eukaryota</taxon>
        <taxon>Fungi</taxon>
        <taxon>Dikarya</taxon>
        <taxon>Basidiomycota</taxon>
        <taxon>Agaricomycotina</taxon>
        <taxon>Agaricomycetes</taxon>
        <taxon>Agaricomycetidae</taxon>
        <taxon>Agaricales</taxon>
        <taxon>Agaricales incertae sedis</taxon>
        <taxon>Dendrothele</taxon>
    </lineage>
</organism>
<gene>
    <name evidence="2" type="ORF">K435DRAFT_775961</name>
</gene>
<feature type="signal peptide" evidence="1">
    <location>
        <begin position="1"/>
        <end position="25"/>
    </location>
</feature>
<evidence type="ECO:0000313" key="3">
    <source>
        <dbReference type="Proteomes" id="UP000297245"/>
    </source>
</evidence>
<name>A0A4S8MG83_DENBC</name>
<dbReference type="Proteomes" id="UP000297245">
    <property type="component" value="Unassembled WGS sequence"/>
</dbReference>
<proteinExistence type="predicted"/>
<feature type="chain" id="PRO_5020957566" evidence="1">
    <location>
        <begin position="26"/>
        <end position="58"/>
    </location>
</feature>
<evidence type="ECO:0000256" key="1">
    <source>
        <dbReference type="SAM" id="SignalP"/>
    </source>
</evidence>